<dbReference type="Proteomes" id="UP000034846">
    <property type="component" value="Unassembled WGS sequence"/>
</dbReference>
<evidence type="ECO:0000313" key="4">
    <source>
        <dbReference type="Proteomes" id="UP000034846"/>
    </source>
</evidence>
<evidence type="ECO:0000313" key="3">
    <source>
        <dbReference type="EMBL" id="KKW29920.1"/>
    </source>
</evidence>
<evidence type="ECO:0000259" key="2">
    <source>
        <dbReference type="Pfam" id="PF00472"/>
    </source>
</evidence>
<dbReference type="GO" id="GO:0043022">
    <property type="term" value="F:ribosome binding"/>
    <property type="evidence" value="ECO:0007669"/>
    <property type="project" value="TreeGrafter"/>
</dbReference>
<sequence length="126" mass="14300">MQRTRDRIDESRQPTRCLLHFTHMKSVPEAEISIAFARGSGPGGQNVNKTETKVEARWNVSASTTFSEQEKAVLREKLANRLTTGDDIIVTASEERSQDQNRERAIRRLQELVDEALTPVKPRIPT</sequence>
<dbReference type="NCBIfam" id="NF006718">
    <property type="entry name" value="PRK09256.1"/>
    <property type="match status" value="1"/>
</dbReference>
<dbReference type="EMBL" id="LCRD01000029">
    <property type="protein sequence ID" value="KKW29920.1"/>
    <property type="molecule type" value="Genomic_DNA"/>
</dbReference>
<dbReference type="PANTHER" id="PTHR47814:SF1">
    <property type="entry name" value="PEPTIDYL-TRNA HYDROLASE ARFB"/>
    <property type="match status" value="1"/>
</dbReference>
<dbReference type="Pfam" id="PF00472">
    <property type="entry name" value="RF-1"/>
    <property type="match status" value="1"/>
</dbReference>
<comment type="caution">
    <text evidence="3">The sequence shown here is derived from an EMBL/GenBank/DDBJ whole genome shotgun (WGS) entry which is preliminary data.</text>
</comment>
<proteinExistence type="inferred from homology"/>
<dbReference type="GO" id="GO:0003747">
    <property type="term" value="F:translation release factor activity"/>
    <property type="evidence" value="ECO:0007669"/>
    <property type="project" value="InterPro"/>
</dbReference>
<dbReference type="Gene3D" id="3.30.160.20">
    <property type="match status" value="1"/>
</dbReference>
<dbReference type="PATRIC" id="fig|1618989.3.peg.466"/>
<gene>
    <name evidence="3" type="ORF">UY72_C0029G0013</name>
</gene>
<dbReference type="SUPFAM" id="SSF75620">
    <property type="entry name" value="Release factor"/>
    <property type="match status" value="1"/>
</dbReference>
<organism evidence="3 4">
    <name type="scientific">Candidatus Uhrbacteria bacterium GW2011_GWD2_52_7</name>
    <dbReference type="NCBI Taxonomy" id="1618989"/>
    <lineage>
        <taxon>Bacteria</taxon>
        <taxon>Candidatus Uhriibacteriota</taxon>
    </lineage>
</organism>
<name>A0A0G1XG80_9BACT</name>
<dbReference type="GO" id="GO:0072344">
    <property type="term" value="P:rescue of stalled ribosome"/>
    <property type="evidence" value="ECO:0007669"/>
    <property type="project" value="TreeGrafter"/>
</dbReference>
<accession>A0A0G1XG80</accession>
<dbReference type="PANTHER" id="PTHR47814">
    <property type="entry name" value="PEPTIDYL-TRNA HYDROLASE ARFB"/>
    <property type="match status" value="1"/>
</dbReference>
<dbReference type="GO" id="GO:0004045">
    <property type="term" value="F:peptidyl-tRNA hydrolase activity"/>
    <property type="evidence" value="ECO:0007669"/>
    <property type="project" value="TreeGrafter"/>
</dbReference>
<protein>
    <submittedName>
        <fullName evidence="3">Class I peptide chain release factor</fullName>
    </submittedName>
</protein>
<dbReference type="InterPro" id="IPR045853">
    <property type="entry name" value="Pep_chain_release_fac_I_sf"/>
</dbReference>
<dbReference type="AlphaFoldDB" id="A0A0G1XG80"/>
<feature type="non-terminal residue" evidence="3">
    <location>
        <position position="126"/>
    </location>
</feature>
<feature type="domain" description="Prokaryotic-type class I peptide chain release factors" evidence="2">
    <location>
        <begin position="26"/>
        <end position="115"/>
    </location>
</feature>
<comment type="similarity">
    <text evidence="1">Belongs to the prokaryotic/mitochondrial release factor family.</text>
</comment>
<dbReference type="InterPro" id="IPR000352">
    <property type="entry name" value="Pep_chain_release_fac_I"/>
</dbReference>
<evidence type="ECO:0000256" key="1">
    <source>
        <dbReference type="ARBA" id="ARBA00010835"/>
    </source>
</evidence>
<reference evidence="3 4" key="1">
    <citation type="journal article" date="2015" name="Nature">
        <title>rRNA introns, odd ribosomes, and small enigmatic genomes across a large radiation of phyla.</title>
        <authorList>
            <person name="Brown C.T."/>
            <person name="Hug L.A."/>
            <person name="Thomas B.C."/>
            <person name="Sharon I."/>
            <person name="Castelle C.J."/>
            <person name="Singh A."/>
            <person name="Wilkins M.J."/>
            <person name="Williams K.H."/>
            <person name="Banfield J.F."/>
        </authorList>
    </citation>
    <scope>NUCLEOTIDE SEQUENCE [LARGE SCALE GENOMIC DNA]</scope>
</reference>